<name>A0AAN6EP21_EXODE</name>
<gene>
    <name evidence="2" type="ORF">HRR80_008626</name>
</gene>
<feature type="compositionally biased region" description="Basic and acidic residues" evidence="1">
    <location>
        <begin position="234"/>
        <end position="261"/>
    </location>
</feature>
<sequence length="433" mass="46064">MEDFSQSRGEDDLFDDEIVPFDVPPSNSPERVAAQLEQVSLESTSTPQPAISTTAQPAVAVTSTAPPSQPSRDQNQTFRDSKPKPRSRGGNDRPGRGGASKRGGGGGLGGGLADSKWAIKPSSKPTTSTTTTEAEQSVKQPSSTGEPQPEAEKPATATPAAGTEQGQSTTTTTAAAGTTPARPPAVRGDRTATGGLRKPKLTEEELSAKLAAAKERSQNVAAAYARAQADAANFEERERIANERREKDRAERRVMDKEREKNRQRKMAVMGGREWDAGKNEEDFKTTHGNGRGGPRRFQAGGLTPEQQYQAEQDDLRMYEWRDDDRGGRGRGGRGGRGRGGGGRGRGGGRGGRDSDRLSNQQQPSWSDDKDFPALPAASWSSTSTAQKEPSNDATGTSTPRPTAQRIDSAQGNTGESWAEQVESSEAGKAETA</sequence>
<feature type="compositionally biased region" description="Basic and acidic residues" evidence="1">
    <location>
        <begin position="79"/>
        <end position="95"/>
    </location>
</feature>
<feature type="compositionally biased region" description="Low complexity" evidence="1">
    <location>
        <begin position="154"/>
        <end position="180"/>
    </location>
</feature>
<comment type="caution">
    <text evidence="2">The sequence shown here is derived from an EMBL/GenBank/DDBJ whole genome shotgun (WGS) entry which is preliminary data.</text>
</comment>
<feature type="compositionally biased region" description="Basic and acidic residues" evidence="1">
    <location>
        <begin position="273"/>
        <end position="286"/>
    </location>
</feature>
<feature type="compositionally biased region" description="Polar residues" evidence="1">
    <location>
        <begin position="379"/>
        <end position="416"/>
    </location>
</feature>
<evidence type="ECO:0000313" key="2">
    <source>
        <dbReference type="EMBL" id="KAJ8987252.1"/>
    </source>
</evidence>
<protein>
    <submittedName>
        <fullName evidence="2">Uncharacterized protein</fullName>
    </submittedName>
</protein>
<evidence type="ECO:0000256" key="1">
    <source>
        <dbReference type="SAM" id="MobiDB-lite"/>
    </source>
</evidence>
<accession>A0AAN6EP21</accession>
<proteinExistence type="predicted"/>
<feature type="compositionally biased region" description="Polar residues" evidence="1">
    <location>
        <begin position="133"/>
        <end position="145"/>
    </location>
</feature>
<dbReference type="EMBL" id="JAJGCB010000026">
    <property type="protein sequence ID" value="KAJ8987252.1"/>
    <property type="molecule type" value="Genomic_DNA"/>
</dbReference>
<reference evidence="2" key="1">
    <citation type="submission" date="2023-01" db="EMBL/GenBank/DDBJ databases">
        <title>Exophiala dermititidis isolated from Cystic Fibrosis Patient.</title>
        <authorList>
            <person name="Kurbessoian T."/>
            <person name="Crocker A."/>
            <person name="Murante D."/>
            <person name="Hogan D.A."/>
            <person name="Stajich J.E."/>
        </authorList>
    </citation>
    <scope>NUCLEOTIDE SEQUENCE</scope>
    <source>
        <strain evidence="2">Ex8</strain>
    </source>
</reference>
<feature type="compositionally biased region" description="Polar residues" evidence="1">
    <location>
        <begin position="37"/>
        <end position="78"/>
    </location>
</feature>
<feature type="region of interest" description="Disordered" evidence="1">
    <location>
        <begin position="229"/>
        <end position="433"/>
    </location>
</feature>
<evidence type="ECO:0000313" key="3">
    <source>
        <dbReference type="Proteomes" id="UP001161757"/>
    </source>
</evidence>
<dbReference type="AlphaFoldDB" id="A0AAN6EP21"/>
<organism evidence="2 3">
    <name type="scientific">Exophiala dermatitidis</name>
    <name type="common">Black yeast-like fungus</name>
    <name type="synonym">Wangiella dermatitidis</name>
    <dbReference type="NCBI Taxonomy" id="5970"/>
    <lineage>
        <taxon>Eukaryota</taxon>
        <taxon>Fungi</taxon>
        <taxon>Dikarya</taxon>
        <taxon>Ascomycota</taxon>
        <taxon>Pezizomycotina</taxon>
        <taxon>Eurotiomycetes</taxon>
        <taxon>Chaetothyriomycetidae</taxon>
        <taxon>Chaetothyriales</taxon>
        <taxon>Herpotrichiellaceae</taxon>
        <taxon>Exophiala</taxon>
    </lineage>
</organism>
<dbReference type="Proteomes" id="UP001161757">
    <property type="component" value="Unassembled WGS sequence"/>
</dbReference>
<feature type="compositionally biased region" description="Basic and acidic residues" evidence="1">
    <location>
        <begin position="314"/>
        <end position="328"/>
    </location>
</feature>
<feature type="region of interest" description="Disordered" evidence="1">
    <location>
        <begin position="1"/>
        <end position="203"/>
    </location>
</feature>
<feature type="compositionally biased region" description="Gly residues" evidence="1">
    <location>
        <begin position="96"/>
        <end position="112"/>
    </location>
</feature>
<feature type="compositionally biased region" description="Gly residues" evidence="1">
    <location>
        <begin position="338"/>
        <end position="350"/>
    </location>
</feature>
<feature type="compositionally biased region" description="Low complexity" evidence="1">
    <location>
        <begin position="113"/>
        <end position="132"/>
    </location>
</feature>